<evidence type="ECO:0000256" key="2">
    <source>
        <dbReference type="ARBA" id="ARBA00023136"/>
    </source>
</evidence>
<dbReference type="InterPro" id="IPR050515">
    <property type="entry name" value="Beta-lactam/transpept"/>
</dbReference>
<dbReference type="STRING" id="1121291.SAMN02745134_01325"/>
<dbReference type="SUPFAM" id="SSF56601">
    <property type="entry name" value="beta-lactamase/transpeptidase-like"/>
    <property type="match status" value="1"/>
</dbReference>
<dbReference type="AlphaFoldDB" id="A0A1W1XCA5"/>
<evidence type="ECO:0000313" key="5">
    <source>
        <dbReference type="EMBL" id="SMC21517.1"/>
    </source>
</evidence>
<feature type="transmembrane region" description="Helical" evidence="3">
    <location>
        <begin position="9"/>
        <end position="29"/>
    </location>
</feature>
<dbReference type="RefSeq" id="WP_084114821.1">
    <property type="nucleotide sequence ID" value="NZ_FWXH01000003.1"/>
</dbReference>
<evidence type="ECO:0000256" key="1">
    <source>
        <dbReference type="ARBA" id="ARBA00004370"/>
    </source>
</evidence>
<dbReference type="EMBL" id="FWXH01000003">
    <property type="protein sequence ID" value="SMC21517.1"/>
    <property type="molecule type" value="Genomic_DNA"/>
</dbReference>
<dbReference type="Proteomes" id="UP000192468">
    <property type="component" value="Unassembled WGS sequence"/>
</dbReference>
<keyword evidence="5" id="KW-0132">Cell division</keyword>
<dbReference type="Pfam" id="PF00905">
    <property type="entry name" value="Transpeptidase"/>
    <property type="match status" value="1"/>
</dbReference>
<accession>A0A1W1XCA5</accession>
<dbReference type="GO" id="GO:0008658">
    <property type="term" value="F:penicillin binding"/>
    <property type="evidence" value="ECO:0007669"/>
    <property type="project" value="InterPro"/>
</dbReference>
<proteinExistence type="predicted"/>
<gene>
    <name evidence="5" type="ORF">SAMN02745134_01325</name>
</gene>
<dbReference type="PANTHER" id="PTHR30627">
    <property type="entry name" value="PEPTIDOGLYCAN D,D-TRANSPEPTIDASE"/>
    <property type="match status" value="1"/>
</dbReference>
<evidence type="ECO:0000313" key="6">
    <source>
        <dbReference type="Proteomes" id="UP000192468"/>
    </source>
</evidence>
<protein>
    <submittedName>
        <fullName evidence="5">Cell division protein FtsI/penicillin-binding protein 2</fullName>
    </submittedName>
</protein>
<organism evidence="5 6">
    <name type="scientific">Clostridium acidisoli DSM 12555</name>
    <dbReference type="NCBI Taxonomy" id="1121291"/>
    <lineage>
        <taxon>Bacteria</taxon>
        <taxon>Bacillati</taxon>
        <taxon>Bacillota</taxon>
        <taxon>Clostridia</taxon>
        <taxon>Eubacteriales</taxon>
        <taxon>Clostridiaceae</taxon>
        <taxon>Clostridium</taxon>
    </lineage>
</organism>
<keyword evidence="3" id="KW-0812">Transmembrane</keyword>
<dbReference type="GO" id="GO:0005886">
    <property type="term" value="C:plasma membrane"/>
    <property type="evidence" value="ECO:0007669"/>
    <property type="project" value="TreeGrafter"/>
</dbReference>
<keyword evidence="6" id="KW-1185">Reference proteome</keyword>
<dbReference type="Gene3D" id="3.40.710.10">
    <property type="entry name" value="DD-peptidase/beta-lactamase superfamily"/>
    <property type="match status" value="1"/>
</dbReference>
<dbReference type="GO" id="GO:0071555">
    <property type="term" value="P:cell wall organization"/>
    <property type="evidence" value="ECO:0007669"/>
    <property type="project" value="TreeGrafter"/>
</dbReference>
<keyword evidence="3" id="KW-1133">Transmembrane helix</keyword>
<reference evidence="5 6" key="1">
    <citation type="submission" date="2017-04" db="EMBL/GenBank/DDBJ databases">
        <authorList>
            <person name="Afonso C.L."/>
            <person name="Miller P.J."/>
            <person name="Scott M.A."/>
            <person name="Spackman E."/>
            <person name="Goraichik I."/>
            <person name="Dimitrov K.M."/>
            <person name="Suarez D.L."/>
            <person name="Swayne D.E."/>
        </authorList>
    </citation>
    <scope>NUCLEOTIDE SEQUENCE [LARGE SCALE GENOMIC DNA]</scope>
    <source>
        <strain evidence="5 6">DSM 12555</strain>
    </source>
</reference>
<dbReference type="PANTHER" id="PTHR30627:SF1">
    <property type="entry name" value="PEPTIDOGLYCAN D,D-TRANSPEPTIDASE FTSI"/>
    <property type="match status" value="1"/>
</dbReference>
<keyword evidence="2 3" id="KW-0472">Membrane</keyword>
<feature type="domain" description="Penicillin-binding protein transpeptidase" evidence="4">
    <location>
        <begin position="247"/>
        <end position="532"/>
    </location>
</feature>
<comment type="subcellular location">
    <subcellularLocation>
        <location evidence="1">Membrane</location>
    </subcellularLocation>
</comment>
<evidence type="ECO:0000259" key="4">
    <source>
        <dbReference type="Pfam" id="PF00905"/>
    </source>
</evidence>
<dbReference type="InterPro" id="IPR012338">
    <property type="entry name" value="Beta-lactam/transpept-like"/>
</dbReference>
<evidence type="ECO:0000256" key="3">
    <source>
        <dbReference type="SAM" id="Phobius"/>
    </source>
</evidence>
<keyword evidence="5" id="KW-0131">Cell cycle</keyword>
<dbReference type="OrthoDB" id="2985542at2"/>
<sequence>MNSFKKRCIMVLVLSILIFALLIFKIYLISIKNNSQIVSVFQAQNTSTEKTSSINFNILDYNGKQLLKYDLEYYVVINPFTFLKNNSDTNMYNLRALTYTLKSYNSKYDLFNDDIKNENVKLYWKVDEQTYDKINKIKGVNGIYTYTYYKVNTDKAADLCNILTNFKDNNGKNKASDSLEMQIYDKIKNNQYPEKLFQSDLNGNLTKIENKKQENIVNVKLTIDKDMNDKIDNILKDPQFNNYKQIGAIVMESDTGKIRAMSQKDYYKGNINAGIQDGYLFPGSIFKTIVEEAALQSKSIKTSDVFQDDGKYSESGKKATYNLTDAFVVSANEVFMKIGNKTGFNNIYKYAQAQGIFSKVLGLNYEQYGILNMDPLSTGDLSLLSIGQKFRITPLEALSIPNTVINNGIYVKPNIIEDYVDENDKIIYKPQIETNQILDKDNSKFIKTEMEQVLTSENGTGKLGYVPNNDVGGKTGTSTRIENKNEKHVDAWFAGFFKIKDKYYSTIILVPDIENNQEAGNTAVPIFKKIVEELNK</sequence>
<dbReference type="GO" id="GO:0051301">
    <property type="term" value="P:cell division"/>
    <property type="evidence" value="ECO:0007669"/>
    <property type="project" value="UniProtKB-KW"/>
</dbReference>
<dbReference type="InterPro" id="IPR001460">
    <property type="entry name" value="PCN-bd_Tpept"/>
</dbReference>
<name>A0A1W1XCA5_9CLOT</name>